<evidence type="ECO:0000259" key="7">
    <source>
        <dbReference type="PROSITE" id="PS50186"/>
    </source>
</evidence>
<dbReference type="VEuPathDB" id="FungiDB:HpaG814129"/>
<feature type="transmembrane region" description="Helical" evidence="5">
    <location>
        <begin position="153"/>
        <end position="175"/>
    </location>
</feature>
<dbReference type="STRING" id="559515.M4C4V9"/>
<dbReference type="OMA" id="DGNINFC"/>
<dbReference type="Pfam" id="PF00069">
    <property type="entry name" value="Pkinase"/>
    <property type="match status" value="1"/>
</dbReference>
<dbReference type="Proteomes" id="UP000011713">
    <property type="component" value="Unassembled WGS sequence"/>
</dbReference>
<evidence type="ECO:0000313" key="9">
    <source>
        <dbReference type="Proteomes" id="UP000011713"/>
    </source>
</evidence>
<feature type="domain" description="DEP" evidence="7">
    <location>
        <begin position="657"/>
        <end position="712"/>
    </location>
</feature>
<feature type="compositionally biased region" description="Low complexity" evidence="4">
    <location>
        <begin position="825"/>
        <end position="846"/>
    </location>
</feature>
<dbReference type="Gene3D" id="1.10.510.10">
    <property type="entry name" value="Transferase(Phosphotransferase) domain 1"/>
    <property type="match status" value="1"/>
</dbReference>
<reference evidence="8" key="2">
    <citation type="submission" date="2015-06" db="UniProtKB">
        <authorList>
            <consortium name="EnsemblProtists"/>
        </authorList>
    </citation>
    <scope>IDENTIFICATION</scope>
    <source>
        <strain evidence="8">Emoy2</strain>
    </source>
</reference>
<dbReference type="InParanoid" id="M4C4V9"/>
<evidence type="ECO:0000256" key="1">
    <source>
        <dbReference type="ARBA" id="ARBA00022741"/>
    </source>
</evidence>
<keyword evidence="1 3" id="KW-0547">Nucleotide-binding</keyword>
<dbReference type="InterPro" id="IPR011009">
    <property type="entry name" value="Kinase-like_dom_sf"/>
</dbReference>
<name>M4C4V9_HYAAE</name>
<keyword evidence="2 3" id="KW-0067">ATP-binding</keyword>
<evidence type="ECO:0000256" key="5">
    <source>
        <dbReference type="SAM" id="Phobius"/>
    </source>
</evidence>
<feature type="transmembrane region" description="Helical" evidence="5">
    <location>
        <begin position="12"/>
        <end position="35"/>
    </location>
</feature>
<dbReference type="PANTHER" id="PTHR44329">
    <property type="entry name" value="SERINE/THREONINE-PROTEIN KINASE TNNI3K-RELATED"/>
    <property type="match status" value="1"/>
</dbReference>
<dbReference type="InterPro" id="IPR036388">
    <property type="entry name" value="WH-like_DNA-bd_sf"/>
</dbReference>
<feature type="region of interest" description="Disordered" evidence="4">
    <location>
        <begin position="822"/>
        <end position="849"/>
    </location>
</feature>
<dbReference type="InterPro" id="IPR000591">
    <property type="entry name" value="DEP_dom"/>
</dbReference>
<keyword evidence="5" id="KW-1133">Transmembrane helix</keyword>
<dbReference type="PROSITE" id="PS50011">
    <property type="entry name" value="PROTEIN_KINASE_DOM"/>
    <property type="match status" value="1"/>
</dbReference>
<dbReference type="PANTHER" id="PTHR44329:SF289">
    <property type="entry name" value="SERINE_THREONINE-PROTEIN KINASE VIK"/>
    <property type="match status" value="1"/>
</dbReference>
<evidence type="ECO:0000256" key="4">
    <source>
        <dbReference type="SAM" id="MobiDB-lite"/>
    </source>
</evidence>
<dbReference type="CDD" id="cd04371">
    <property type="entry name" value="DEP"/>
    <property type="match status" value="1"/>
</dbReference>
<dbReference type="AlphaFoldDB" id="M4C4V9"/>
<feature type="transmembrane region" description="Helical" evidence="5">
    <location>
        <begin position="96"/>
        <end position="113"/>
    </location>
</feature>
<proteinExistence type="predicted"/>
<dbReference type="InterPro" id="IPR008271">
    <property type="entry name" value="Ser/Thr_kinase_AS"/>
</dbReference>
<accession>M4C4V9</accession>
<dbReference type="HOGENOM" id="CLU_014648_0_0_1"/>
<evidence type="ECO:0000256" key="3">
    <source>
        <dbReference type="PROSITE-ProRule" id="PRU10141"/>
    </source>
</evidence>
<dbReference type="InterPro" id="IPR036390">
    <property type="entry name" value="WH_DNA-bd_sf"/>
</dbReference>
<feature type="transmembrane region" description="Helical" evidence="5">
    <location>
        <begin position="219"/>
        <end position="239"/>
    </location>
</feature>
<evidence type="ECO:0000256" key="2">
    <source>
        <dbReference type="ARBA" id="ARBA00022840"/>
    </source>
</evidence>
<protein>
    <recommendedName>
        <fullName evidence="10">Protein kinase domain-containing protein</fullName>
    </recommendedName>
</protein>
<dbReference type="Gene3D" id="1.10.10.10">
    <property type="entry name" value="Winged helix-like DNA-binding domain superfamily/Winged helix DNA-binding domain"/>
    <property type="match status" value="1"/>
</dbReference>
<dbReference type="GO" id="GO:0035556">
    <property type="term" value="P:intracellular signal transduction"/>
    <property type="evidence" value="ECO:0007669"/>
    <property type="project" value="InterPro"/>
</dbReference>
<dbReference type="InterPro" id="IPR000719">
    <property type="entry name" value="Prot_kinase_dom"/>
</dbReference>
<dbReference type="PROSITE" id="PS50186">
    <property type="entry name" value="DEP"/>
    <property type="match status" value="1"/>
</dbReference>
<dbReference type="GO" id="GO:0004674">
    <property type="term" value="F:protein serine/threonine kinase activity"/>
    <property type="evidence" value="ECO:0007669"/>
    <property type="project" value="TreeGrafter"/>
</dbReference>
<dbReference type="Gene3D" id="3.30.200.20">
    <property type="entry name" value="Phosphorylase Kinase, domain 1"/>
    <property type="match status" value="1"/>
</dbReference>
<feature type="transmembrane region" description="Helical" evidence="5">
    <location>
        <begin position="125"/>
        <end position="147"/>
    </location>
</feature>
<dbReference type="eggNOG" id="KOG0192">
    <property type="taxonomic scope" value="Eukaryota"/>
</dbReference>
<evidence type="ECO:0000259" key="6">
    <source>
        <dbReference type="PROSITE" id="PS50011"/>
    </source>
</evidence>
<dbReference type="SMART" id="SM00220">
    <property type="entry name" value="S_TKc"/>
    <property type="match status" value="1"/>
</dbReference>
<keyword evidence="5" id="KW-0472">Membrane</keyword>
<evidence type="ECO:0000313" key="8">
    <source>
        <dbReference type="EnsemblProtists" id="HpaP814129"/>
    </source>
</evidence>
<feature type="binding site" evidence="3">
    <location>
        <position position="326"/>
    </location>
    <ligand>
        <name>ATP</name>
        <dbReference type="ChEBI" id="CHEBI:30616"/>
    </ligand>
</feature>
<dbReference type="GO" id="GO:0005524">
    <property type="term" value="F:ATP binding"/>
    <property type="evidence" value="ECO:0007669"/>
    <property type="project" value="UniProtKB-UniRule"/>
</dbReference>
<dbReference type="InterPro" id="IPR051681">
    <property type="entry name" value="Ser/Thr_Kinases-Pseudokinases"/>
</dbReference>
<feature type="domain" description="Protein kinase" evidence="6">
    <location>
        <begin position="298"/>
        <end position="631"/>
    </location>
</feature>
<dbReference type="EMBL" id="ABWE02009597">
    <property type="status" value="NOT_ANNOTATED_CDS"/>
    <property type="molecule type" value="Genomic_DNA"/>
</dbReference>
<dbReference type="SMART" id="SM00049">
    <property type="entry name" value="DEP"/>
    <property type="match status" value="1"/>
</dbReference>
<dbReference type="EnsemblProtists" id="HpaT814129">
    <property type="protein sequence ID" value="HpaP814129"/>
    <property type="gene ID" value="HpaG814129"/>
</dbReference>
<dbReference type="Pfam" id="PF00610">
    <property type="entry name" value="DEP"/>
    <property type="match status" value="1"/>
</dbReference>
<sequence>MAKPVVSERVRLTQILALGGYGVSCFFCLLLLLYLRMNRHVAFKGDAQAARKVILPAFEPLLWIFAATTGAFASFFCVTLQTYVYTTYFPSFHGEIIYAGRQFVLVLALVFLCQKSVSVPALRRAVVISLFLACYTIPIVCCLSHFVPQHTALYFAIRTVVRLLLLIFVINVCFIHPPACRASPSTLRVYGIYTITFHTLNTLNMLLQNCAPKSSIFATTTYVMISCGSLAPFFVWTLLRADTEYWRGVGQRACALQQIGCQQGAYGQNPQLDEWISSNGIHLLIELHRKVVIDFAHLELFRQIGVGSSATVFRGQLQQQCQVAVKVYTPYRFTEEVVAEFSHEAALCASLLHPNIVKFYGMCVCPPTICLVFELCQGSLEDVLTAHDKVQSHHSLPPRRQLDLDGKLQEVDILDSRQILLKVAYMLDCARAVAYVHSFSPPFLHRDIKPANFLVDNDNNVKLTDFGDSRRLPEKVSKPGKGIGANKMDTVETSTGTTDTCSLDIRARAPPQIKMTVTGTVNYMAPEMINGRTGLASYGESADVYSLGITFWDILYPGCEKYAATNPMVVFEGVLNGWRPPFDDTDPATSDEAFPAKLRDVITSAWQSDPMARPSMPQIVHKLEGIQEELLAVFAQDMSDEVERSSTEDHVSNTQMCITGDQLVERMEDLAVIDSRSEGVRLGRALMGAGFLHHLDHERGFLDSKAVYFFDDGNIDFCQPLAMLEKGTGGIESNDESSSVSADQDEFQRNSNRSRLFSQLASTFSPHNSSGTFFRGAEAVTTGTCACRSRGQRLHVPMDITNDRQNVRSRQHHRLWRRNQRRLQTRNQVGSSSNSGNRSHGSSLLSTKRWKRKMKLKNMKSLMHKLLDGEQDHTIDVVEEE</sequence>
<reference evidence="9" key="1">
    <citation type="journal article" date="2010" name="Science">
        <title>Signatures of adaptation to obligate biotrophy in the Hyaloperonospora arabidopsidis genome.</title>
        <authorList>
            <person name="Baxter L."/>
            <person name="Tripathy S."/>
            <person name="Ishaque N."/>
            <person name="Boot N."/>
            <person name="Cabral A."/>
            <person name="Kemen E."/>
            <person name="Thines M."/>
            <person name="Ah-Fong A."/>
            <person name="Anderson R."/>
            <person name="Badejoko W."/>
            <person name="Bittner-Eddy P."/>
            <person name="Boore J.L."/>
            <person name="Chibucos M.C."/>
            <person name="Coates M."/>
            <person name="Dehal P."/>
            <person name="Delehaunty K."/>
            <person name="Dong S."/>
            <person name="Downton P."/>
            <person name="Dumas B."/>
            <person name="Fabro G."/>
            <person name="Fronick C."/>
            <person name="Fuerstenberg S.I."/>
            <person name="Fulton L."/>
            <person name="Gaulin E."/>
            <person name="Govers F."/>
            <person name="Hughes L."/>
            <person name="Humphray S."/>
            <person name="Jiang R.H."/>
            <person name="Judelson H."/>
            <person name="Kamoun S."/>
            <person name="Kyung K."/>
            <person name="Meijer H."/>
            <person name="Minx P."/>
            <person name="Morris P."/>
            <person name="Nelson J."/>
            <person name="Phuntumart V."/>
            <person name="Qutob D."/>
            <person name="Rehmany A."/>
            <person name="Rougon-Cardoso A."/>
            <person name="Ryden P."/>
            <person name="Torto-Alalibo T."/>
            <person name="Studholme D."/>
            <person name="Wang Y."/>
            <person name="Win J."/>
            <person name="Wood J."/>
            <person name="Clifton S.W."/>
            <person name="Rogers J."/>
            <person name="Van den Ackerveken G."/>
            <person name="Jones J.D."/>
            <person name="McDowell J.M."/>
            <person name="Beynon J."/>
            <person name="Tyler B.M."/>
        </authorList>
    </citation>
    <scope>NUCLEOTIDE SEQUENCE [LARGE SCALE GENOMIC DNA]</scope>
    <source>
        <strain evidence="9">Emoy2</strain>
    </source>
</reference>
<organism evidence="8 9">
    <name type="scientific">Hyaloperonospora arabidopsidis (strain Emoy2)</name>
    <name type="common">Downy mildew agent</name>
    <name type="synonym">Peronospora arabidopsidis</name>
    <dbReference type="NCBI Taxonomy" id="559515"/>
    <lineage>
        <taxon>Eukaryota</taxon>
        <taxon>Sar</taxon>
        <taxon>Stramenopiles</taxon>
        <taxon>Oomycota</taxon>
        <taxon>Peronosporomycetes</taxon>
        <taxon>Peronosporales</taxon>
        <taxon>Peronosporaceae</taxon>
        <taxon>Hyaloperonospora</taxon>
    </lineage>
</organism>
<dbReference type="InterPro" id="IPR017441">
    <property type="entry name" value="Protein_kinase_ATP_BS"/>
</dbReference>
<dbReference type="PROSITE" id="PS00107">
    <property type="entry name" value="PROTEIN_KINASE_ATP"/>
    <property type="match status" value="1"/>
</dbReference>
<keyword evidence="5" id="KW-0812">Transmembrane</keyword>
<feature type="region of interest" description="Disordered" evidence="4">
    <location>
        <begin position="477"/>
        <end position="496"/>
    </location>
</feature>
<keyword evidence="9" id="KW-1185">Reference proteome</keyword>
<dbReference type="SUPFAM" id="SSF56112">
    <property type="entry name" value="Protein kinase-like (PK-like)"/>
    <property type="match status" value="1"/>
</dbReference>
<feature type="transmembrane region" description="Helical" evidence="5">
    <location>
        <begin position="61"/>
        <end position="84"/>
    </location>
</feature>
<dbReference type="SUPFAM" id="SSF46785">
    <property type="entry name" value="Winged helix' DNA-binding domain"/>
    <property type="match status" value="1"/>
</dbReference>
<evidence type="ECO:0008006" key="10">
    <source>
        <dbReference type="Google" id="ProtNLM"/>
    </source>
</evidence>
<dbReference type="PROSITE" id="PS00108">
    <property type="entry name" value="PROTEIN_KINASE_ST"/>
    <property type="match status" value="1"/>
</dbReference>